<evidence type="ECO:0000256" key="9">
    <source>
        <dbReference type="ARBA" id="ARBA00023128"/>
    </source>
</evidence>
<dbReference type="AlphaFoldDB" id="A0AAD8I0A0"/>
<evidence type="ECO:0000256" key="6">
    <source>
        <dbReference type="ARBA" id="ARBA00022787"/>
    </source>
</evidence>
<keyword evidence="9" id="KW-0496">Mitochondrion</keyword>
<dbReference type="Pfam" id="PF06552">
    <property type="entry name" value="TOM20_plant"/>
    <property type="match status" value="1"/>
</dbReference>
<proteinExistence type="inferred from homology"/>
<keyword evidence="8 11" id="KW-1133">Transmembrane helix</keyword>
<evidence type="ECO:0000256" key="1">
    <source>
        <dbReference type="ARBA" id="ARBA00003450"/>
    </source>
</evidence>
<sequence length="194" mass="21599">MEQPTHAEIERLVLFQQIRMNSEANYLKNPHDAENLTRWGGALLEISQYGNVEESKQMIIAAVSKFEEALEINPRKHDTLWLLGNAFNNQGILTPDIGDAQVCFGKARDYLEKAVAESPGNELYLRSLAATSNAPELHRQIHKQGIAAGPADAKESEKSNSDWIYDICGWIILGVGIFTWVAMAKSNVSPPHSR</sequence>
<dbReference type="PANTHER" id="PTHR32409">
    <property type="entry name" value="MITOCHONDRIAL IMPORT RECEPTOR SUBUNIT TOM20-1-RELATED"/>
    <property type="match status" value="1"/>
</dbReference>
<keyword evidence="6" id="KW-1000">Mitochondrion outer membrane</keyword>
<dbReference type="PANTHER" id="PTHR32409:SF3">
    <property type="entry name" value="MITOCHONDRIAL IMPORT RECEPTOR SUBUNIT TOM20-1-RELATED"/>
    <property type="match status" value="1"/>
</dbReference>
<gene>
    <name evidence="12" type="ORF">POM88_032302</name>
</gene>
<name>A0AAD8I0A0_9APIA</name>
<evidence type="ECO:0000256" key="10">
    <source>
        <dbReference type="ARBA" id="ARBA00023136"/>
    </source>
</evidence>
<keyword evidence="12" id="KW-0675">Receptor</keyword>
<evidence type="ECO:0000256" key="8">
    <source>
        <dbReference type="ARBA" id="ARBA00022989"/>
    </source>
</evidence>
<protein>
    <submittedName>
        <fullName evidence="12">Mitochondrial import receptor subunit TOM20</fullName>
    </submittedName>
</protein>
<accession>A0AAD8I0A0</accession>
<reference evidence="12" key="1">
    <citation type="submission" date="2023-02" db="EMBL/GenBank/DDBJ databases">
        <title>Genome of toxic invasive species Heracleum sosnowskyi carries increased number of genes despite the absence of recent whole-genome duplications.</title>
        <authorList>
            <person name="Schelkunov M."/>
            <person name="Shtratnikova V."/>
            <person name="Makarenko M."/>
            <person name="Klepikova A."/>
            <person name="Omelchenko D."/>
            <person name="Novikova G."/>
            <person name="Obukhova E."/>
            <person name="Bogdanov V."/>
            <person name="Penin A."/>
            <person name="Logacheva M."/>
        </authorList>
    </citation>
    <scope>NUCLEOTIDE SEQUENCE</scope>
    <source>
        <strain evidence="12">Hsosn_3</strain>
        <tissue evidence="12">Leaf</tissue>
    </source>
</reference>
<dbReference type="InterPro" id="IPR010547">
    <property type="entry name" value="TOM20_imprt_rcpt"/>
</dbReference>
<dbReference type="GO" id="GO:0005742">
    <property type="term" value="C:mitochondrial outer membrane translocase complex"/>
    <property type="evidence" value="ECO:0007669"/>
    <property type="project" value="InterPro"/>
</dbReference>
<comment type="function">
    <text evidence="1">Central component of the receptor complex responsible for the recognition and translocation of cytosolically synthesized mitochondrial preproteins. Together with TOM22 functions as the transit peptide receptor at the surface of the mitochondrion outer membrane and facilitates the movement of preproteins into the translocation pore.</text>
</comment>
<keyword evidence="13" id="KW-1185">Reference proteome</keyword>
<dbReference type="EMBL" id="JAUIZM010000007">
    <property type="protein sequence ID" value="KAK1376109.1"/>
    <property type="molecule type" value="Genomic_DNA"/>
</dbReference>
<reference evidence="12" key="2">
    <citation type="submission" date="2023-05" db="EMBL/GenBank/DDBJ databases">
        <authorList>
            <person name="Schelkunov M.I."/>
        </authorList>
    </citation>
    <scope>NUCLEOTIDE SEQUENCE</scope>
    <source>
        <strain evidence="12">Hsosn_3</strain>
        <tissue evidence="12">Leaf</tissue>
    </source>
</reference>
<evidence type="ECO:0000256" key="4">
    <source>
        <dbReference type="ARBA" id="ARBA00022448"/>
    </source>
</evidence>
<evidence type="ECO:0000313" key="13">
    <source>
        <dbReference type="Proteomes" id="UP001237642"/>
    </source>
</evidence>
<keyword evidence="5 11" id="KW-0812">Transmembrane</keyword>
<evidence type="ECO:0000256" key="3">
    <source>
        <dbReference type="ARBA" id="ARBA00005792"/>
    </source>
</evidence>
<dbReference type="InterPro" id="IPR011990">
    <property type="entry name" value="TPR-like_helical_dom_sf"/>
</dbReference>
<feature type="transmembrane region" description="Helical" evidence="11">
    <location>
        <begin position="163"/>
        <end position="184"/>
    </location>
</feature>
<keyword evidence="4" id="KW-0813">Transport</keyword>
<evidence type="ECO:0000256" key="7">
    <source>
        <dbReference type="ARBA" id="ARBA00022927"/>
    </source>
</evidence>
<comment type="subcellular location">
    <subcellularLocation>
        <location evidence="2">Mitochondrion outer membrane</location>
        <topology evidence="2">Single-pass membrane protein</topology>
    </subcellularLocation>
</comment>
<dbReference type="Gene3D" id="1.25.40.10">
    <property type="entry name" value="Tetratricopeptide repeat domain"/>
    <property type="match status" value="1"/>
</dbReference>
<keyword evidence="10 11" id="KW-0472">Membrane</keyword>
<evidence type="ECO:0000256" key="2">
    <source>
        <dbReference type="ARBA" id="ARBA00004572"/>
    </source>
</evidence>
<comment type="caution">
    <text evidence="12">The sequence shown here is derived from an EMBL/GenBank/DDBJ whole genome shotgun (WGS) entry which is preliminary data.</text>
</comment>
<dbReference type="GO" id="GO:0045040">
    <property type="term" value="P:protein insertion into mitochondrial outer membrane"/>
    <property type="evidence" value="ECO:0007669"/>
    <property type="project" value="InterPro"/>
</dbReference>
<evidence type="ECO:0000256" key="11">
    <source>
        <dbReference type="SAM" id="Phobius"/>
    </source>
</evidence>
<keyword evidence="7" id="KW-0653">Protein transport</keyword>
<evidence type="ECO:0000313" key="12">
    <source>
        <dbReference type="EMBL" id="KAK1376109.1"/>
    </source>
</evidence>
<dbReference type="Proteomes" id="UP001237642">
    <property type="component" value="Unassembled WGS sequence"/>
</dbReference>
<dbReference type="GO" id="GO:0015031">
    <property type="term" value="P:protein transport"/>
    <property type="evidence" value="ECO:0007669"/>
    <property type="project" value="UniProtKB-KW"/>
</dbReference>
<evidence type="ECO:0000256" key="5">
    <source>
        <dbReference type="ARBA" id="ARBA00022692"/>
    </source>
</evidence>
<comment type="similarity">
    <text evidence="3">Belongs to the Tom20 family.</text>
</comment>
<dbReference type="SUPFAM" id="SSF48452">
    <property type="entry name" value="TPR-like"/>
    <property type="match status" value="1"/>
</dbReference>
<organism evidence="12 13">
    <name type="scientific">Heracleum sosnowskyi</name>
    <dbReference type="NCBI Taxonomy" id="360622"/>
    <lineage>
        <taxon>Eukaryota</taxon>
        <taxon>Viridiplantae</taxon>
        <taxon>Streptophyta</taxon>
        <taxon>Embryophyta</taxon>
        <taxon>Tracheophyta</taxon>
        <taxon>Spermatophyta</taxon>
        <taxon>Magnoliopsida</taxon>
        <taxon>eudicotyledons</taxon>
        <taxon>Gunneridae</taxon>
        <taxon>Pentapetalae</taxon>
        <taxon>asterids</taxon>
        <taxon>campanulids</taxon>
        <taxon>Apiales</taxon>
        <taxon>Apiaceae</taxon>
        <taxon>Apioideae</taxon>
        <taxon>apioid superclade</taxon>
        <taxon>Tordylieae</taxon>
        <taxon>Tordyliinae</taxon>
        <taxon>Heracleum</taxon>
    </lineage>
</organism>